<dbReference type="InterPro" id="IPR008731">
    <property type="entry name" value="PTS_EIN"/>
</dbReference>
<keyword evidence="12 16" id="KW-0479">Metal-binding</keyword>
<evidence type="ECO:0000256" key="8">
    <source>
        <dbReference type="ARBA" id="ARBA00022490"/>
    </source>
</evidence>
<dbReference type="PANTHER" id="PTHR46244:SF6">
    <property type="entry name" value="PHOSPHOENOLPYRUVATE-PROTEIN PHOSPHOTRANSFERASE"/>
    <property type="match status" value="1"/>
</dbReference>
<evidence type="ECO:0000259" key="21">
    <source>
        <dbReference type="Pfam" id="PF02896"/>
    </source>
</evidence>
<feature type="active site" description="Proton donor" evidence="17">
    <location>
        <position position="502"/>
    </location>
</feature>
<keyword evidence="8 16" id="KW-0963">Cytoplasm</keyword>
<dbReference type="GO" id="GO:0046872">
    <property type="term" value="F:metal ion binding"/>
    <property type="evidence" value="ECO:0007669"/>
    <property type="project" value="UniProtKB-KW"/>
</dbReference>
<evidence type="ECO:0000256" key="9">
    <source>
        <dbReference type="ARBA" id="ARBA00022597"/>
    </source>
</evidence>
<feature type="binding site" evidence="19">
    <location>
        <position position="431"/>
    </location>
    <ligand>
        <name>Mg(2+)</name>
        <dbReference type="ChEBI" id="CHEBI:18420"/>
    </ligand>
</feature>
<dbReference type="PROSITE" id="PS00742">
    <property type="entry name" value="PEP_ENZYMES_2"/>
    <property type="match status" value="1"/>
</dbReference>
<evidence type="ECO:0000259" key="20">
    <source>
        <dbReference type="Pfam" id="PF00391"/>
    </source>
</evidence>
<feature type="domain" description="PEP-utilising enzyme mobile" evidence="20">
    <location>
        <begin position="152"/>
        <end position="225"/>
    </location>
</feature>
<dbReference type="Gene3D" id="1.10.274.10">
    <property type="entry name" value="PtsI, HPr-binding domain"/>
    <property type="match status" value="1"/>
</dbReference>
<dbReference type="InterPro" id="IPR006318">
    <property type="entry name" value="PTS_EI-like"/>
</dbReference>
<feature type="active site" description="Tele-phosphohistidine intermediate" evidence="17">
    <location>
        <position position="189"/>
    </location>
</feature>
<evidence type="ECO:0000256" key="12">
    <source>
        <dbReference type="ARBA" id="ARBA00022723"/>
    </source>
</evidence>
<evidence type="ECO:0000256" key="11">
    <source>
        <dbReference type="ARBA" id="ARBA00022683"/>
    </source>
</evidence>
<keyword evidence="11 16" id="KW-0598">Phosphotransferase system</keyword>
<feature type="binding site" evidence="18">
    <location>
        <position position="465"/>
    </location>
    <ligand>
        <name>phosphoenolpyruvate</name>
        <dbReference type="ChEBI" id="CHEBI:58702"/>
    </ligand>
</feature>
<dbReference type="PIRSF" id="PIRSF000732">
    <property type="entry name" value="PTS_enzyme_I"/>
    <property type="match status" value="1"/>
</dbReference>
<evidence type="ECO:0000256" key="7">
    <source>
        <dbReference type="ARBA" id="ARBA00022448"/>
    </source>
</evidence>
<dbReference type="GO" id="GO:0009401">
    <property type="term" value="P:phosphoenolpyruvate-dependent sugar phosphotransferase system"/>
    <property type="evidence" value="ECO:0007669"/>
    <property type="project" value="UniProtKB-KW"/>
</dbReference>
<dbReference type="EMBL" id="JACPSX010000267">
    <property type="protein sequence ID" value="MBI3016137.1"/>
    <property type="molecule type" value="Genomic_DNA"/>
</dbReference>
<evidence type="ECO:0000256" key="19">
    <source>
        <dbReference type="PIRSR" id="PIRSR000732-3"/>
    </source>
</evidence>
<dbReference type="InterPro" id="IPR036618">
    <property type="entry name" value="PtsI_HPr-bd_sf"/>
</dbReference>
<evidence type="ECO:0000256" key="15">
    <source>
        <dbReference type="ARBA" id="ARBA00033235"/>
    </source>
</evidence>
<dbReference type="InterPro" id="IPR050499">
    <property type="entry name" value="PEP-utilizing_PTS_enzyme"/>
</dbReference>
<dbReference type="AlphaFoldDB" id="A0A932GRX5"/>
<keyword evidence="13 16" id="KW-0418">Kinase</keyword>
<evidence type="ECO:0000256" key="18">
    <source>
        <dbReference type="PIRSR" id="PIRSR000732-2"/>
    </source>
</evidence>
<comment type="similarity">
    <text evidence="4 16">Belongs to the PEP-utilizing enzyme family.</text>
</comment>
<evidence type="ECO:0000259" key="22">
    <source>
        <dbReference type="Pfam" id="PF05524"/>
    </source>
</evidence>
<feature type="domain" description="Phosphotransferase system enzyme I N-terminal" evidence="22">
    <location>
        <begin position="3"/>
        <end position="126"/>
    </location>
</feature>
<keyword evidence="9 16" id="KW-0762">Sugar transport</keyword>
<dbReference type="SUPFAM" id="SSF51621">
    <property type="entry name" value="Phosphoenolpyruvate/pyruvate domain"/>
    <property type="match status" value="1"/>
</dbReference>
<dbReference type="SUPFAM" id="SSF47831">
    <property type="entry name" value="Enzyme I of the PEP:sugar phosphotransferase system HPr-binding (sub)domain"/>
    <property type="match status" value="1"/>
</dbReference>
<dbReference type="Proteomes" id="UP000741360">
    <property type="component" value="Unassembled WGS sequence"/>
</dbReference>
<dbReference type="EC" id="2.7.3.9" evidence="5 16"/>
<proteinExistence type="inferred from homology"/>
<dbReference type="GO" id="GO:0008965">
    <property type="term" value="F:phosphoenolpyruvate-protein phosphotransferase activity"/>
    <property type="evidence" value="ECO:0007669"/>
    <property type="project" value="UniProtKB-EC"/>
</dbReference>
<evidence type="ECO:0000313" key="24">
    <source>
        <dbReference type="Proteomes" id="UP000741360"/>
    </source>
</evidence>
<evidence type="ECO:0000256" key="10">
    <source>
        <dbReference type="ARBA" id="ARBA00022679"/>
    </source>
</evidence>
<comment type="cofactor">
    <cofactor evidence="2 16 19">
        <name>Mg(2+)</name>
        <dbReference type="ChEBI" id="CHEBI:18420"/>
    </cofactor>
</comment>
<feature type="binding site" evidence="18">
    <location>
        <position position="296"/>
    </location>
    <ligand>
        <name>phosphoenolpyruvate</name>
        <dbReference type="ChEBI" id="CHEBI:58702"/>
    </ligand>
</feature>
<feature type="domain" description="PEP-utilising enzyme C-terminal" evidence="21">
    <location>
        <begin position="252"/>
        <end position="540"/>
    </location>
</feature>
<organism evidence="23 24">
    <name type="scientific">Tectimicrobiota bacterium</name>
    <dbReference type="NCBI Taxonomy" id="2528274"/>
    <lineage>
        <taxon>Bacteria</taxon>
        <taxon>Pseudomonadati</taxon>
        <taxon>Nitrospinota/Tectimicrobiota group</taxon>
        <taxon>Candidatus Tectimicrobiota</taxon>
    </lineage>
</organism>
<feature type="binding site" evidence="18">
    <location>
        <position position="332"/>
    </location>
    <ligand>
        <name>phosphoenolpyruvate</name>
        <dbReference type="ChEBI" id="CHEBI:58702"/>
    </ligand>
</feature>
<sequence length="578" mass="64493">MLKGIGVSPGVVWGKSAVLRGPAMEIPEYPISPEQVEAEIARLHEAVDRSRSQLVSISAHLVRNLGQEHTYILDTHILILDDPTFVKTATEAISQFRINAEWALRRALDHFIKVFDEVADEYIKERRRDVEQVGGRILHNLLGQAPDLLAGFKEPVILISHDLTPADTLQLTKEKVLGFATDIGSATSHTAIMARALEIPAVVGLKNISERIETGDLILIDGDEGIVILSPSQDVLEFYKAKQVRLRTQMDELEELRDLPPRTLDGKEIILAANIEYAKEVETALTYGAQGVGLFRTEYLFINRRTLPSEEEQFQEYRKIAQMVHPHFAVIRTVDLGGDKFLSPPPLGGGLNPALGLRAIRFCLKEIALFKAQLRAILRASHYGKLRLMFPLISGVEELRRAREILAETAEELRHSGIPFDSDLKVGVMIETPSAVVIADLLARESDFFSIGTNDLSQYSLAIDRVNEEVAYLYDPLHPSILRSIHSVVQAAHNRGLWVDLCGEMSGDPLNAIILLGLELDELSMNPLFIPRMKQVLRSLSFSGAREVAAQTLHLPTGAEVRDYLKQEASRRFGLRFH</sequence>
<dbReference type="GO" id="GO:0016301">
    <property type="term" value="F:kinase activity"/>
    <property type="evidence" value="ECO:0007669"/>
    <property type="project" value="UniProtKB-KW"/>
</dbReference>
<dbReference type="InterPro" id="IPR040442">
    <property type="entry name" value="Pyrv_kinase-like_dom_sf"/>
</dbReference>
<evidence type="ECO:0000313" key="23">
    <source>
        <dbReference type="EMBL" id="MBI3016137.1"/>
    </source>
</evidence>
<dbReference type="InterPro" id="IPR024692">
    <property type="entry name" value="PTS_EI"/>
</dbReference>
<evidence type="ECO:0000256" key="3">
    <source>
        <dbReference type="ARBA" id="ARBA00004496"/>
    </source>
</evidence>
<evidence type="ECO:0000256" key="16">
    <source>
        <dbReference type="PIRNR" id="PIRNR000732"/>
    </source>
</evidence>
<keyword evidence="10 16" id="KW-0808">Transferase</keyword>
<dbReference type="Gene3D" id="3.20.20.60">
    <property type="entry name" value="Phosphoenolpyruvate-binding domains"/>
    <property type="match status" value="1"/>
</dbReference>
<comment type="subcellular location">
    <subcellularLocation>
        <location evidence="3 16">Cytoplasm</location>
    </subcellularLocation>
</comment>
<comment type="function">
    <text evidence="16">General (non sugar-specific) component of the phosphoenolpyruvate-dependent sugar phosphotransferase system (sugar PTS). This major carbohydrate active-transport system catalyzes the phosphorylation of incoming sugar substrates concomitantly with their translocation across the cell membrane. Enzyme I transfers the phosphoryl group from phosphoenolpyruvate (PEP) to the phosphoryl carrier protein (HPr).</text>
</comment>
<comment type="catalytic activity">
    <reaction evidence="1 16">
        <text>L-histidyl-[protein] + phosphoenolpyruvate = N(pros)-phospho-L-histidyl-[protein] + pyruvate</text>
        <dbReference type="Rhea" id="RHEA:23880"/>
        <dbReference type="Rhea" id="RHEA-COMP:9745"/>
        <dbReference type="Rhea" id="RHEA-COMP:9746"/>
        <dbReference type="ChEBI" id="CHEBI:15361"/>
        <dbReference type="ChEBI" id="CHEBI:29979"/>
        <dbReference type="ChEBI" id="CHEBI:58702"/>
        <dbReference type="ChEBI" id="CHEBI:64837"/>
        <dbReference type="EC" id="2.7.3.9"/>
    </reaction>
</comment>
<protein>
    <recommendedName>
        <fullName evidence="6 16">Phosphoenolpyruvate-protein phosphotransferase</fullName>
        <ecNumber evidence="5 16">2.7.3.9</ecNumber>
    </recommendedName>
    <alternativeName>
        <fullName evidence="15 16">Phosphotransferase system, enzyme I</fullName>
    </alternativeName>
</protein>
<evidence type="ECO:0000256" key="13">
    <source>
        <dbReference type="ARBA" id="ARBA00022777"/>
    </source>
</evidence>
<evidence type="ECO:0000256" key="5">
    <source>
        <dbReference type="ARBA" id="ARBA00012232"/>
    </source>
</evidence>
<evidence type="ECO:0000256" key="6">
    <source>
        <dbReference type="ARBA" id="ARBA00016544"/>
    </source>
</evidence>
<comment type="caution">
    <text evidence="23">The sequence shown here is derived from an EMBL/GenBank/DDBJ whole genome shotgun (WGS) entry which is preliminary data.</text>
</comment>
<evidence type="ECO:0000256" key="17">
    <source>
        <dbReference type="PIRSR" id="PIRSR000732-1"/>
    </source>
</evidence>
<dbReference type="PRINTS" id="PR01736">
    <property type="entry name" value="PHPHTRNFRASE"/>
</dbReference>
<dbReference type="InterPro" id="IPR000121">
    <property type="entry name" value="PEP_util_C"/>
</dbReference>
<dbReference type="SUPFAM" id="SSF52009">
    <property type="entry name" value="Phosphohistidine domain"/>
    <property type="match status" value="1"/>
</dbReference>
<dbReference type="Pfam" id="PF02896">
    <property type="entry name" value="PEP-utilizers_C"/>
    <property type="match status" value="1"/>
</dbReference>
<dbReference type="Gene3D" id="3.50.30.10">
    <property type="entry name" value="Phosphohistidine domain"/>
    <property type="match status" value="1"/>
</dbReference>
<keyword evidence="7 16" id="KW-0813">Transport</keyword>
<keyword evidence="14 16" id="KW-0460">Magnesium</keyword>
<reference evidence="23" key="1">
    <citation type="submission" date="2020-07" db="EMBL/GenBank/DDBJ databases">
        <title>Huge and variable diversity of episymbiotic CPR bacteria and DPANN archaea in groundwater ecosystems.</title>
        <authorList>
            <person name="He C.Y."/>
            <person name="Keren R."/>
            <person name="Whittaker M."/>
            <person name="Farag I.F."/>
            <person name="Doudna J."/>
            <person name="Cate J.H.D."/>
            <person name="Banfield J.F."/>
        </authorList>
    </citation>
    <scope>NUCLEOTIDE SEQUENCE</scope>
    <source>
        <strain evidence="23">NC_groundwater_717_Ag_S-0.2um_59_8</strain>
    </source>
</reference>
<dbReference type="InterPro" id="IPR008279">
    <property type="entry name" value="PEP-util_enz_mobile_dom"/>
</dbReference>
<evidence type="ECO:0000256" key="2">
    <source>
        <dbReference type="ARBA" id="ARBA00001946"/>
    </source>
</evidence>
<dbReference type="Pfam" id="PF05524">
    <property type="entry name" value="PEP-utilisers_N"/>
    <property type="match status" value="1"/>
</dbReference>
<dbReference type="InterPro" id="IPR036637">
    <property type="entry name" value="Phosphohistidine_dom_sf"/>
</dbReference>
<accession>A0A932GRX5</accession>
<feature type="binding site" evidence="18">
    <location>
        <begin position="454"/>
        <end position="455"/>
    </location>
    <ligand>
        <name>phosphoenolpyruvate</name>
        <dbReference type="ChEBI" id="CHEBI:58702"/>
    </ligand>
</feature>
<dbReference type="InterPro" id="IPR023151">
    <property type="entry name" value="PEP_util_CS"/>
</dbReference>
<evidence type="ECO:0000256" key="1">
    <source>
        <dbReference type="ARBA" id="ARBA00000683"/>
    </source>
</evidence>
<evidence type="ECO:0000256" key="4">
    <source>
        <dbReference type="ARBA" id="ARBA00007837"/>
    </source>
</evidence>
<dbReference type="Pfam" id="PF00391">
    <property type="entry name" value="PEP-utilizers"/>
    <property type="match status" value="1"/>
</dbReference>
<dbReference type="PANTHER" id="PTHR46244">
    <property type="entry name" value="PHOSPHOENOLPYRUVATE-PROTEIN PHOSPHOTRANSFERASE"/>
    <property type="match status" value="1"/>
</dbReference>
<dbReference type="NCBIfam" id="TIGR01417">
    <property type="entry name" value="PTS_I_fam"/>
    <property type="match status" value="1"/>
</dbReference>
<feature type="binding site" evidence="19">
    <location>
        <position position="455"/>
    </location>
    <ligand>
        <name>Mg(2+)</name>
        <dbReference type="ChEBI" id="CHEBI:18420"/>
    </ligand>
</feature>
<dbReference type="GO" id="GO:0005737">
    <property type="term" value="C:cytoplasm"/>
    <property type="evidence" value="ECO:0007669"/>
    <property type="project" value="UniProtKB-SubCell"/>
</dbReference>
<name>A0A932GRX5_UNCTE</name>
<dbReference type="InterPro" id="IPR015813">
    <property type="entry name" value="Pyrv/PenolPyrv_kinase-like_dom"/>
</dbReference>
<gene>
    <name evidence="23" type="primary">ptsP</name>
    <name evidence="23" type="ORF">HYY65_13995</name>
</gene>
<evidence type="ECO:0000256" key="14">
    <source>
        <dbReference type="ARBA" id="ARBA00022842"/>
    </source>
</evidence>